<keyword evidence="2" id="KW-0732">Signal</keyword>
<evidence type="ECO:0000256" key="1">
    <source>
        <dbReference type="ARBA" id="ARBA00006654"/>
    </source>
</evidence>
<organism evidence="6 7">
    <name type="scientific">Paramuribaculum intestinale</name>
    <dbReference type="NCBI Taxonomy" id="2094151"/>
    <lineage>
        <taxon>Bacteria</taxon>
        <taxon>Pseudomonadati</taxon>
        <taxon>Bacteroidota</taxon>
        <taxon>Bacteroidia</taxon>
        <taxon>Bacteroidales</taxon>
        <taxon>Muribaculaceae</taxon>
        <taxon>Paramuribaculum</taxon>
    </lineage>
</organism>
<proteinExistence type="inferred from homology"/>
<dbReference type="GO" id="GO:0009166">
    <property type="term" value="P:nucleotide catabolic process"/>
    <property type="evidence" value="ECO:0007669"/>
    <property type="project" value="InterPro"/>
</dbReference>
<dbReference type="SUPFAM" id="SSF55816">
    <property type="entry name" value="5'-nucleotidase (syn. UDP-sugar hydrolase), C-terminal domain"/>
    <property type="match status" value="1"/>
</dbReference>
<reference evidence="7" key="1">
    <citation type="submission" date="2018-02" db="EMBL/GenBank/DDBJ databases">
        <authorList>
            <person name="Clavel T."/>
            <person name="Strowig T."/>
        </authorList>
    </citation>
    <scope>NUCLEOTIDE SEQUENCE [LARGE SCALE GENOMIC DNA]</scope>
    <source>
        <strain evidence="7">DSM 100764</strain>
    </source>
</reference>
<comment type="caution">
    <text evidence="6">The sequence shown here is derived from an EMBL/GenBank/DDBJ whole genome shotgun (WGS) entry which is preliminary data.</text>
</comment>
<evidence type="ECO:0000256" key="3">
    <source>
        <dbReference type="RuleBase" id="RU362119"/>
    </source>
</evidence>
<dbReference type="PANTHER" id="PTHR11575:SF24">
    <property type="entry name" value="5'-NUCLEOTIDASE"/>
    <property type="match status" value="1"/>
</dbReference>
<dbReference type="Pfam" id="PF02872">
    <property type="entry name" value="5_nucleotid_C"/>
    <property type="match status" value="1"/>
</dbReference>
<dbReference type="PROSITE" id="PS00786">
    <property type="entry name" value="5_NUCLEOTIDASE_2"/>
    <property type="match status" value="1"/>
</dbReference>
<dbReference type="EMBL" id="PUBV01000016">
    <property type="protein sequence ID" value="PWB07100.1"/>
    <property type="molecule type" value="Genomic_DNA"/>
</dbReference>
<dbReference type="AlphaFoldDB" id="A0A2V1IUW2"/>
<evidence type="ECO:0000256" key="2">
    <source>
        <dbReference type="ARBA" id="ARBA00022729"/>
    </source>
</evidence>
<dbReference type="GO" id="GO:0000166">
    <property type="term" value="F:nucleotide binding"/>
    <property type="evidence" value="ECO:0007669"/>
    <property type="project" value="UniProtKB-KW"/>
</dbReference>
<keyword evidence="3" id="KW-0378">Hydrolase</keyword>
<dbReference type="Pfam" id="PF00149">
    <property type="entry name" value="Metallophos"/>
    <property type="match status" value="1"/>
</dbReference>
<keyword evidence="7" id="KW-1185">Reference proteome</keyword>
<dbReference type="InterPro" id="IPR008334">
    <property type="entry name" value="5'-Nucleotdase_C"/>
</dbReference>
<dbReference type="InterPro" id="IPR006146">
    <property type="entry name" value="5'-Nucleotdase_CS"/>
</dbReference>
<evidence type="ECO:0000313" key="7">
    <source>
        <dbReference type="Proteomes" id="UP000244925"/>
    </source>
</evidence>
<protein>
    <submittedName>
        <fullName evidence="6">Bifunctional metallophosphatase/5'-nucleotidase</fullName>
    </submittedName>
</protein>
<keyword evidence="3" id="KW-0547">Nucleotide-binding</keyword>
<dbReference type="Gene3D" id="3.90.780.10">
    <property type="entry name" value="5'-Nucleotidase, C-terminal domain"/>
    <property type="match status" value="1"/>
</dbReference>
<dbReference type="InterPro" id="IPR036907">
    <property type="entry name" value="5'-Nucleotdase_C_sf"/>
</dbReference>
<evidence type="ECO:0000259" key="5">
    <source>
        <dbReference type="Pfam" id="PF02872"/>
    </source>
</evidence>
<dbReference type="Proteomes" id="UP000244925">
    <property type="component" value="Unassembled WGS sequence"/>
</dbReference>
<dbReference type="SUPFAM" id="SSF56300">
    <property type="entry name" value="Metallo-dependent phosphatases"/>
    <property type="match status" value="1"/>
</dbReference>
<evidence type="ECO:0000259" key="4">
    <source>
        <dbReference type="Pfam" id="PF00149"/>
    </source>
</evidence>
<dbReference type="InterPro" id="IPR006179">
    <property type="entry name" value="5_nucleotidase/apyrase"/>
</dbReference>
<sequence length="544" mass="58759">MIIVVEALCCVGIEFVYDPLFTDEFNNINRLLKVTKYLMSRFSLFAASAVCVASVAASEPAGHFIILHTNDTHSRIDPDASGRGGVLRRQALIDSVRNAEANVLLVDAGDAVQGTLYYSLFGGEVERKMMNALGYDIQILGNHEFDNGMEALAREWGQLKASRLTTNYDLTDTPLDSMFKPYEIRTVGDRRIAFIAINIDPDGMISAFNSRGVKYLDGIKAANATAWHLKHNEKVDMVVALTHIGHAVAPGYTDMDLARNSEDIDLIIGGHSHTLVNPSDPESPAWFALNANGDSVIIAQAGSTGAYVGKADIDLADLKVTTSVIPVDSRLDDRVNPAVAEILEPYRSTVDSILSIPVAEASAPLRKADWGLVNLISDLVMEIGTRLNGAPVDMAIMNRGGIRCDLDSGTITKGAVMQMLPFDNHVVVIDVTGADLLQAFEVMAGRKGDGISGAMAEIDPLTLTCREVLVNGRKIDPLRRYKVATIDYLALGGDFLSSLKNAAIEKRSEALLYDDVIGLLAGKSSLGKRITPDTAVRMPIGDKQ</sequence>
<gene>
    <name evidence="6" type="ORF">C5O25_08520</name>
</gene>
<dbReference type="InterPro" id="IPR029052">
    <property type="entry name" value="Metallo-depent_PP-like"/>
</dbReference>
<dbReference type="GO" id="GO:0046872">
    <property type="term" value="F:metal ion binding"/>
    <property type="evidence" value="ECO:0007669"/>
    <property type="project" value="InterPro"/>
</dbReference>
<dbReference type="PRINTS" id="PR01607">
    <property type="entry name" value="APYRASEFAMLY"/>
</dbReference>
<name>A0A2V1IUW2_9BACT</name>
<comment type="similarity">
    <text evidence="1 3">Belongs to the 5'-nucleotidase family.</text>
</comment>
<accession>A0A2V1IUW2</accession>
<dbReference type="GO" id="GO:0016788">
    <property type="term" value="F:hydrolase activity, acting on ester bonds"/>
    <property type="evidence" value="ECO:0007669"/>
    <property type="project" value="InterPro"/>
</dbReference>
<dbReference type="Gene3D" id="3.60.21.10">
    <property type="match status" value="1"/>
</dbReference>
<evidence type="ECO:0000313" key="6">
    <source>
        <dbReference type="EMBL" id="PWB07100.1"/>
    </source>
</evidence>
<feature type="domain" description="5'-Nucleotidase C-terminal" evidence="5">
    <location>
        <begin position="364"/>
        <end position="495"/>
    </location>
</feature>
<feature type="domain" description="Calcineurin-like phosphoesterase" evidence="4">
    <location>
        <begin position="66"/>
        <end position="274"/>
    </location>
</feature>
<dbReference type="InterPro" id="IPR004843">
    <property type="entry name" value="Calcineurin-like_PHP"/>
</dbReference>
<dbReference type="PANTHER" id="PTHR11575">
    <property type="entry name" value="5'-NUCLEOTIDASE-RELATED"/>
    <property type="match status" value="1"/>
</dbReference>